<sequence>MASESKDPVAPELPALLSTTDSDSELQTKARRRTAGIQLAALCFTLLLIGWNDGTLGPLLPRIQESYGIGYTPVSVLFIFSSLGCCIGAMSNIWLTPKFGFGKVGLCPHSPSKPSQADQTIIFGSLCQVVAYAVQASGVPFPVFVLAGFINGIGLAMQDAQSNGYVASVPSNRDNGVQMGIVQASYGVGALVAPFVSTQFGTRARFAVGKRWAWQYLVSLGVALVNTVVLGVVFRGRTQDECLAQIGHTLAPEQPQPETELEKDSASPDPVPEMPSAVPPETKSHFKQIMALRAVHVLAIFLTVYVGVEVTIGSWIVSFLINVRHGGANTGYVSSGFFGGLTLGRVVLLPLNNAIGEYRAIFLYGILAIALELVIWLVPSLIGGAVAVSFVGMLLGPMYPIAMNHAGRVFPPHLIMGIIGWATGIATGGAAAIPFATGAIAGAGGKGIKTLEPVVVAMLVVMLVLSLSSPYSVMGQTPSAFGTSGSGFDRYAPYSTKMPGAYYDFAMDSDSDWDEGFWDPDTDHYTLLRVPEDASQEDVRRAFRRLAVKYHPDKNLKDPERANQRFGRLKTAYDTLIDEQERAAYDRSRCQPPSQPHHWQESAGASFIDELSRYAKFPTWKWPELPTMKLRSEFSWTAPLNTAWVIECANQKHWKGFGGDADGFFAFYSRVFARLQAGEDVVSDSRAPLYPPFGNSSWPWESTLKTSKQRTRARREGDFKQLGVVAFYNTWENFATARYADTNVIQGRRAVNYSDKYWRSEARWRYDCAVRNGFDVSIQDVLLHEPNRRTTWDS</sequence>
<dbReference type="GO" id="GO:0016020">
    <property type="term" value="C:membrane"/>
    <property type="evidence" value="ECO:0007669"/>
    <property type="project" value="TreeGrafter"/>
</dbReference>
<gene>
    <name evidence="11" type="ORF">HMN09_00176400</name>
</gene>
<reference evidence="11" key="1">
    <citation type="submission" date="2020-05" db="EMBL/GenBank/DDBJ databases">
        <title>Mycena genomes resolve the evolution of fungal bioluminescence.</title>
        <authorList>
            <person name="Tsai I.J."/>
        </authorList>
    </citation>
    <scope>NUCLEOTIDE SEQUENCE</scope>
    <source>
        <strain evidence="11">110903Hualien_Pintung</strain>
    </source>
</reference>
<dbReference type="GO" id="GO:0012505">
    <property type="term" value="C:endomembrane system"/>
    <property type="evidence" value="ECO:0007669"/>
    <property type="project" value="UniProtKB-SubCell"/>
</dbReference>
<dbReference type="Gene3D" id="1.20.1250.20">
    <property type="entry name" value="MFS general substrate transporter like domains"/>
    <property type="match status" value="2"/>
</dbReference>
<evidence type="ECO:0000259" key="10">
    <source>
        <dbReference type="PROSITE" id="PS50850"/>
    </source>
</evidence>
<dbReference type="PANTHER" id="PTHR23514:SF3">
    <property type="entry name" value="BYPASS OF STOP CODON PROTEIN 6"/>
    <property type="match status" value="1"/>
</dbReference>
<evidence type="ECO:0000256" key="5">
    <source>
        <dbReference type="ARBA" id="ARBA00022989"/>
    </source>
</evidence>
<dbReference type="InterPro" id="IPR036259">
    <property type="entry name" value="MFS_trans_sf"/>
</dbReference>
<keyword evidence="3" id="KW-0813">Transport</keyword>
<dbReference type="SUPFAM" id="SSF46565">
    <property type="entry name" value="Chaperone J-domain"/>
    <property type="match status" value="1"/>
</dbReference>
<keyword evidence="6 8" id="KW-0472">Membrane</keyword>
<dbReference type="InterPro" id="IPR020846">
    <property type="entry name" value="MFS_dom"/>
</dbReference>
<dbReference type="CDD" id="cd06257">
    <property type="entry name" value="DnaJ"/>
    <property type="match status" value="1"/>
</dbReference>
<accession>A0A8H6WKM0</accession>
<evidence type="ECO:0000259" key="9">
    <source>
        <dbReference type="PROSITE" id="PS50076"/>
    </source>
</evidence>
<dbReference type="SMART" id="SM00271">
    <property type="entry name" value="DnaJ"/>
    <property type="match status" value="1"/>
</dbReference>
<feature type="transmembrane region" description="Helical" evidence="8">
    <location>
        <begin position="454"/>
        <end position="474"/>
    </location>
</feature>
<dbReference type="Pfam" id="PF07690">
    <property type="entry name" value="MFS_1"/>
    <property type="match status" value="1"/>
</dbReference>
<comment type="similarity">
    <text evidence="2">Belongs to the major facilitator superfamily.</text>
</comment>
<dbReference type="PROSITE" id="PS50076">
    <property type="entry name" value="DNAJ_2"/>
    <property type="match status" value="1"/>
</dbReference>
<dbReference type="InterPro" id="IPR011701">
    <property type="entry name" value="MFS"/>
</dbReference>
<evidence type="ECO:0000313" key="12">
    <source>
        <dbReference type="Proteomes" id="UP000613580"/>
    </source>
</evidence>
<comment type="caution">
    <text evidence="11">The sequence shown here is derived from an EMBL/GenBank/DDBJ whole genome shotgun (WGS) entry which is preliminary data.</text>
</comment>
<evidence type="ECO:0000256" key="8">
    <source>
        <dbReference type="SAM" id="Phobius"/>
    </source>
</evidence>
<keyword evidence="4 8" id="KW-0812">Transmembrane</keyword>
<feature type="transmembrane region" description="Helical" evidence="8">
    <location>
        <begin position="332"/>
        <end position="349"/>
    </location>
</feature>
<organism evidence="11 12">
    <name type="scientific">Mycena chlorophos</name>
    <name type="common">Agaric fungus</name>
    <name type="synonym">Agaricus chlorophos</name>
    <dbReference type="NCBI Taxonomy" id="658473"/>
    <lineage>
        <taxon>Eukaryota</taxon>
        <taxon>Fungi</taxon>
        <taxon>Dikarya</taxon>
        <taxon>Basidiomycota</taxon>
        <taxon>Agaricomycotina</taxon>
        <taxon>Agaricomycetes</taxon>
        <taxon>Agaricomycetidae</taxon>
        <taxon>Agaricales</taxon>
        <taxon>Marasmiineae</taxon>
        <taxon>Mycenaceae</taxon>
        <taxon>Mycena</taxon>
    </lineage>
</organism>
<evidence type="ECO:0000256" key="6">
    <source>
        <dbReference type="ARBA" id="ARBA00023136"/>
    </source>
</evidence>
<dbReference type="Pfam" id="PF00226">
    <property type="entry name" value="DnaJ"/>
    <property type="match status" value="1"/>
</dbReference>
<dbReference type="InterPro" id="IPR036869">
    <property type="entry name" value="J_dom_sf"/>
</dbReference>
<keyword evidence="12" id="KW-1185">Reference proteome</keyword>
<evidence type="ECO:0000256" key="1">
    <source>
        <dbReference type="ARBA" id="ARBA00004127"/>
    </source>
</evidence>
<feature type="domain" description="J" evidence="9">
    <location>
        <begin position="523"/>
        <end position="589"/>
    </location>
</feature>
<dbReference type="AlphaFoldDB" id="A0A8H6WKM0"/>
<evidence type="ECO:0000256" key="3">
    <source>
        <dbReference type="ARBA" id="ARBA00022448"/>
    </source>
</evidence>
<comment type="subcellular location">
    <subcellularLocation>
        <location evidence="1">Endomembrane system</location>
        <topology evidence="1">Multi-pass membrane protein</topology>
    </subcellularLocation>
</comment>
<dbReference type="Proteomes" id="UP000613580">
    <property type="component" value="Unassembled WGS sequence"/>
</dbReference>
<dbReference type="PANTHER" id="PTHR23514">
    <property type="entry name" value="BYPASS OF STOP CODON PROTEIN 6"/>
    <property type="match status" value="1"/>
</dbReference>
<evidence type="ECO:0000313" key="11">
    <source>
        <dbReference type="EMBL" id="KAF7320897.1"/>
    </source>
</evidence>
<protein>
    <submittedName>
        <fullName evidence="11">MFS general substrate transporter</fullName>
    </submittedName>
</protein>
<feature type="transmembrane region" description="Helical" evidence="8">
    <location>
        <begin position="71"/>
        <end position="95"/>
    </location>
</feature>
<feature type="transmembrane region" description="Helical" evidence="8">
    <location>
        <begin position="213"/>
        <end position="234"/>
    </location>
</feature>
<feature type="transmembrane region" description="Helical" evidence="8">
    <location>
        <begin position="297"/>
        <end position="320"/>
    </location>
</feature>
<feature type="transmembrane region" description="Helical" evidence="8">
    <location>
        <begin position="181"/>
        <end position="201"/>
    </location>
</feature>
<proteinExistence type="inferred from homology"/>
<dbReference type="InterPro" id="IPR051788">
    <property type="entry name" value="MFS_Transporter"/>
</dbReference>
<dbReference type="PRINTS" id="PR00625">
    <property type="entry name" value="JDOMAIN"/>
</dbReference>
<feature type="domain" description="Major facilitator superfamily (MFS) profile" evidence="10">
    <location>
        <begin position="38"/>
        <end position="478"/>
    </location>
</feature>
<dbReference type="SUPFAM" id="SSF103473">
    <property type="entry name" value="MFS general substrate transporter"/>
    <property type="match status" value="1"/>
</dbReference>
<dbReference type="EMBL" id="JACAZE010000002">
    <property type="protein sequence ID" value="KAF7320897.1"/>
    <property type="molecule type" value="Genomic_DNA"/>
</dbReference>
<feature type="transmembrane region" description="Helical" evidence="8">
    <location>
        <begin position="414"/>
        <end position="442"/>
    </location>
</feature>
<evidence type="ECO:0000256" key="7">
    <source>
        <dbReference type="SAM" id="MobiDB-lite"/>
    </source>
</evidence>
<name>A0A8H6WKM0_MYCCL</name>
<evidence type="ECO:0000256" key="4">
    <source>
        <dbReference type="ARBA" id="ARBA00022692"/>
    </source>
</evidence>
<dbReference type="GO" id="GO:0022857">
    <property type="term" value="F:transmembrane transporter activity"/>
    <property type="evidence" value="ECO:0007669"/>
    <property type="project" value="InterPro"/>
</dbReference>
<evidence type="ECO:0000256" key="2">
    <source>
        <dbReference type="ARBA" id="ARBA00008335"/>
    </source>
</evidence>
<feature type="region of interest" description="Disordered" evidence="7">
    <location>
        <begin position="253"/>
        <end position="280"/>
    </location>
</feature>
<dbReference type="PROSITE" id="PS50850">
    <property type="entry name" value="MFS"/>
    <property type="match status" value="1"/>
</dbReference>
<feature type="transmembrane region" description="Helical" evidence="8">
    <location>
        <begin position="361"/>
        <end position="394"/>
    </location>
</feature>
<keyword evidence="5 8" id="KW-1133">Transmembrane helix</keyword>
<dbReference type="Gene3D" id="1.10.287.110">
    <property type="entry name" value="DnaJ domain"/>
    <property type="match status" value="1"/>
</dbReference>
<dbReference type="InterPro" id="IPR001623">
    <property type="entry name" value="DnaJ_domain"/>
</dbReference>
<dbReference type="OrthoDB" id="413079at2759"/>